<dbReference type="AlphaFoldDB" id="A0A8J2L0G0"/>
<comment type="catalytic activity">
    <reaction evidence="4">
        <text>hexadecane-1,2-diol + 2 hexadecanoyl-CoA = 1,2-O,O-dihexadecanoyl-1,2-hexadecanediol + 2 CoA</text>
        <dbReference type="Rhea" id="RHEA:38211"/>
        <dbReference type="ChEBI" id="CHEBI:57287"/>
        <dbReference type="ChEBI" id="CHEBI:57379"/>
        <dbReference type="ChEBI" id="CHEBI:75586"/>
        <dbReference type="ChEBI" id="CHEBI:75608"/>
    </reaction>
    <physiologicalReaction direction="left-to-right" evidence="4">
        <dbReference type="Rhea" id="RHEA:38212"/>
    </physiologicalReaction>
</comment>
<evidence type="ECO:0000256" key="27">
    <source>
        <dbReference type="ARBA" id="ARBA00049168"/>
    </source>
</evidence>
<comment type="catalytic activity">
    <reaction evidence="28">
        <text>1,3-di-(9Z-octadecenoyl)-glycerol + (9Z)-octadecenoyl-CoA = 1,2,3-tri-(9Z-octadecenoyl)-glycerol + CoA</text>
        <dbReference type="Rhea" id="RHEA:38435"/>
        <dbReference type="ChEBI" id="CHEBI:53753"/>
        <dbReference type="ChEBI" id="CHEBI:57287"/>
        <dbReference type="ChEBI" id="CHEBI:57387"/>
        <dbReference type="ChEBI" id="CHEBI:75735"/>
    </reaction>
    <physiologicalReaction direction="left-to-right" evidence="28">
        <dbReference type="Rhea" id="RHEA:38436"/>
    </physiologicalReaction>
</comment>
<dbReference type="EMBL" id="CAJVCH010531755">
    <property type="protein sequence ID" value="CAG7824121.1"/>
    <property type="molecule type" value="Genomic_DNA"/>
</dbReference>
<keyword evidence="13 29" id="KW-0256">Endoplasmic reticulum</keyword>
<evidence type="ECO:0000256" key="26">
    <source>
        <dbReference type="ARBA" id="ARBA00048907"/>
    </source>
</evidence>
<dbReference type="GO" id="GO:0004144">
    <property type="term" value="F:diacylglycerol O-acyltransferase activity"/>
    <property type="evidence" value="ECO:0007669"/>
    <property type="project" value="UniProtKB-EC"/>
</dbReference>
<feature type="transmembrane region" description="Helical" evidence="31">
    <location>
        <begin position="71"/>
        <end position="91"/>
    </location>
</feature>
<comment type="catalytic activity">
    <reaction evidence="26">
        <text>hexadecan-1-ol + hexadecanoyl-CoA = hexadecyl hexadecanoate + CoA</text>
        <dbReference type="Rhea" id="RHEA:38167"/>
        <dbReference type="ChEBI" id="CHEBI:16125"/>
        <dbReference type="ChEBI" id="CHEBI:57287"/>
        <dbReference type="ChEBI" id="CHEBI:57379"/>
        <dbReference type="ChEBI" id="CHEBI:75584"/>
    </reaction>
    <physiologicalReaction direction="left-to-right" evidence="26">
        <dbReference type="Rhea" id="RHEA:38168"/>
    </physiologicalReaction>
</comment>
<evidence type="ECO:0000256" key="6">
    <source>
        <dbReference type="ARBA" id="ARBA00001349"/>
    </source>
</evidence>
<evidence type="ECO:0000256" key="24">
    <source>
        <dbReference type="ARBA" id="ARBA00048634"/>
    </source>
</evidence>
<comment type="catalytic activity">
    <reaction evidence="23">
        <text>1-octadecanoyl-2-(5Z,8Z,11Z,14Z-eicosatetraenoyl)-sn-glycerol + (9Z)-octadecenoyl-CoA = 1-octadecanoyl-2-(5Z,8Z,11Z,14Z)-eicosatetraenoyl-3-(9Z)-octadecenoyl-sn-glycerol + CoA</text>
        <dbReference type="Rhea" id="RHEA:38307"/>
        <dbReference type="ChEBI" id="CHEBI:57287"/>
        <dbReference type="ChEBI" id="CHEBI:57387"/>
        <dbReference type="ChEBI" id="CHEBI:75728"/>
        <dbReference type="ChEBI" id="CHEBI:75729"/>
    </reaction>
    <physiologicalReaction direction="left-to-right" evidence="23">
        <dbReference type="Rhea" id="RHEA:38308"/>
    </physiologicalReaction>
</comment>
<keyword evidence="14 31" id="KW-1133">Transmembrane helix</keyword>
<evidence type="ECO:0000256" key="14">
    <source>
        <dbReference type="ARBA" id="ARBA00022989"/>
    </source>
</evidence>
<comment type="catalytic activity">
    <reaction evidence="2">
        <text>all-trans-retinol + an acyl-CoA = an all-trans-retinyl ester + CoA</text>
        <dbReference type="Rhea" id="RHEA:11488"/>
        <dbReference type="ChEBI" id="CHEBI:17336"/>
        <dbReference type="ChEBI" id="CHEBI:57287"/>
        <dbReference type="ChEBI" id="CHEBI:58342"/>
        <dbReference type="ChEBI" id="CHEBI:63410"/>
        <dbReference type="EC" id="2.3.1.76"/>
    </reaction>
    <physiologicalReaction direction="left-to-right" evidence="2">
        <dbReference type="Rhea" id="RHEA:11489"/>
    </physiologicalReaction>
</comment>
<evidence type="ECO:0000256" key="3">
    <source>
        <dbReference type="ARBA" id="ARBA00000895"/>
    </source>
</evidence>
<comment type="subunit">
    <text evidence="17">Homodimer or homotetramer; both forms have similar enzymatic activities.</text>
</comment>
<evidence type="ECO:0000256" key="11">
    <source>
        <dbReference type="ARBA" id="ARBA00022679"/>
    </source>
</evidence>
<name>A0A8J2L0G0_9HEXA</name>
<evidence type="ECO:0000256" key="18">
    <source>
        <dbReference type="ARBA" id="ARBA00047367"/>
    </source>
</evidence>
<evidence type="ECO:0000313" key="32">
    <source>
        <dbReference type="EMBL" id="CAG7824121.1"/>
    </source>
</evidence>
<evidence type="ECO:0000313" key="33">
    <source>
        <dbReference type="Proteomes" id="UP000708208"/>
    </source>
</evidence>
<dbReference type="PANTHER" id="PTHR10408:SF7">
    <property type="entry name" value="DIACYLGLYCEROL O-ACYLTRANSFERASE 1"/>
    <property type="match status" value="1"/>
</dbReference>
<keyword evidence="15 29" id="KW-0472">Membrane</keyword>
<dbReference type="PANTHER" id="PTHR10408">
    <property type="entry name" value="STEROL O-ACYLTRANSFERASE"/>
    <property type="match status" value="1"/>
</dbReference>
<evidence type="ECO:0000256" key="7">
    <source>
        <dbReference type="ARBA" id="ARBA00001764"/>
    </source>
</evidence>
<comment type="caution">
    <text evidence="32">The sequence shown here is derived from an EMBL/GenBank/DDBJ whole genome shotgun (WGS) entry which is preliminary data.</text>
</comment>
<comment type="catalytic activity">
    <reaction evidence="7">
        <text>all-trans-retinol + hexadecanoyl-CoA = all-trans-retinyl hexadecanoate + CoA</text>
        <dbReference type="Rhea" id="RHEA:38175"/>
        <dbReference type="ChEBI" id="CHEBI:17336"/>
        <dbReference type="ChEBI" id="CHEBI:17616"/>
        <dbReference type="ChEBI" id="CHEBI:57287"/>
        <dbReference type="ChEBI" id="CHEBI:57379"/>
    </reaction>
    <physiologicalReaction direction="left-to-right" evidence="7">
        <dbReference type="Rhea" id="RHEA:38176"/>
    </physiologicalReaction>
</comment>
<comment type="catalytic activity">
    <reaction evidence="18">
        <text>1,2-di-(9Z-octadecenoyl)-sn-glycerol + (9Z)-octadecenoyl-CoA = 1,2,3-tri-(9Z-octadecenoyl)-glycerol + CoA</text>
        <dbReference type="Rhea" id="RHEA:38219"/>
        <dbReference type="ChEBI" id="CHEBI:52333"/>
        <dbReference type="ChEBI" id="CHEBI:53753"/>
        <dbReference type="ChEBI" id="CHEBI:57287"/>
        <dbReference type="ChEBI" id="CHEBI:57387"/>
    </reaction>
    <physiologicalReaction direction="left-to-right" evidence="18">
        <dbReference type="Rhea" id="RHEA:38220"/>
    </physiologicalReaction>
</comment>
<comment type="catalytic activity">
    <reaction evidence="6">
        <text>1,2-di-(9Z-octadecenoyl)-sn-glycerol + hexadecanoyl-CoA = 1,2-di-(9Z)-octadecenoyl-3-hexadecanoyl-sn-glycerol + CoA</text>
        <dbReference type="Rhea" id="RHEA:38163"/>
        <dbReference type="ChEBI" id="CHEBI:52333"/>
        <dbReference type="ChEBI" id="CHEBI:57287"/>
        <dbReference type="ChEBI" id="CHEBI:57379"/>
        <dbReference type="ChEBI" id="CHEBI:75583"/>
    </reaction>
    <physiologicalReaction direction="left-to-right" evidence="6">
        <dbReference type="Rhea" id="RHEA:38164"/>
    </physiologicalReaction>
</comment>
<comment type="catalytic activity">
    <reaction evidence="5">
        <text>2-(9Z-octadecenoyl)-glycerol + hexadecanoyl-CoA = 1-hexadecanoyl-2-(9Z-octadecenoyl)-sn-glycerol + CoA</text>
        <dbReference type="Rhea" id="RHEA:38071"/>
        <dbReference type="ChEBI" id="CHEBI:57287"/>
        <dbReference type="ChEBI" id="CHEBI:57379"/>
        <dbReference type="ChEBI" id="CHEBI:73990"/>
        <dbReference type="ChEBI" id="CHEBI:75466"/>
    </reaction>
    <physiologicalReaction direction="left-to-right" evidence="5">
        <dbReference type="Rhea" id="RHEA:38072"/>
    </physiologicalReaction>
</comment>
<keyword evidence="11 29" id="KW-0808">Transferase</keyword>
<comment type="catalytic activity">
    <reaction evidence="3">
        <text>13-cis-retinol + hexadecanoyl-CoA = 13-cis-retinyl hexadecanoate + CoA</text>
        <dbReference type="Rhea" id="RHEA:55296"/>
        <dbReference type="ChEBI" id="CHEBI:45479"/>
        <dbReference type="ChEBI" id="CHEBI:57287"/>
        <dbReference type="ChEBI" id="CHEBI:57379"/>
        <dbReference type="ChEBI" id="CHEBI:138722"/>
    </reaction>
    <physiologicalReaction direction="left-to-right" evidence="3">
        <dbReference type="Rhea" id="RHEA:55297"/>
    </physiologicalReaction>
</comment>
<feature type="transmembrane region" description="Helical" evidence="31">
    <location>
        <begin position="178"/>
        <end position="199"/>
    </location>
</feature>
<sequence length="505" mass="58721">MYFFRIRSLESHGPNMSATEETKLILRRTKSTTRVEEIRQLEEKRRNRRADKPIHKPCDSLFSWSSGFNDFGGFVNWGFLLLLLGGVRLFLENFIKYGNRIDPVQWLNVLLGDSYTAIPPSIILLAYSNLHVLMSLLIEKGLASGYLNITQGAIAQVVNLFTLILTPIAALTTWDTNTFSLIGATTVCLSYSVLFLKLWSYAQVNGWCRNTQKPNRKRRVSQSSSQTNSNGDLNGNRMVEDEAEGVPDVEYPENLYVADIYFFVMVPSLCYELNFPRTERIRKRFLLKRILEFVFGLQLVIALIQQWIIPTVKNSIIPFSNMDVVKVQERLLKLAIPNHLIWLIWFYLFFHSFMNILGEVLRFADREFYLDWWNSPDIDTFWRTWNSPVHRWAVRHLYIPVIKNTGSKFVATSTVFFFSAFFHEYLVSVPLRTFKVWAFCGMMAQLPLATLCKVIVGRNGERPRWGNVVVWASLILGQPLCIMMYYHDYVITHFGTQWLESFSKL</sequence>
<dbReference type="Pfam" id="PF03062">
    <property type="entry name" value="MBOAT"/>
    <property type="match status" value="1"/>
</dbReference>
<evidence type="ECO:0000256" key="2">
    <source>
        <dbReference type="ARBA" id="ARBA00000633"/>
    </source>
</evidence>
<evidence type="ECO:0000256" key="29">
    <source>
        <dbReference type="PIRNR" id="PIRNR000439"/>
    </source>
</evidence>
<dbReference type="PIRSF" id="PIRSF000439">
    <property type="entry name" value="Oat_ACAT_DAG_ARE"/>
    <property type="match status" value="1"/>
</dbReference>
<comment type="catalytic activity">
    <reaction evidence="25">
        <text>1,2-di-(9Z-octadecenoyl)-glycerol + (9Z)-octadecenoate + H(+) = 1,2,3-tri-(9Z-octadecenoyl)-glycerol + H2O</text>
        <dbReference type="Rhea" id="RHEA:38379"/>
        <dbReference type="ChEBI" id="CHEBI:15377"/>
        <dbReference type="ChEBI" id="CHEBI:15378"/>
        <dbReference type="ChEBI" id="CHEBI:30823"/>
        <dbReference type="ChEBI" id="CHEBI:52323"/>
        <dbReference type="ChEBI" id="CHEBI:53753"/>
    </reaction>
    <physiologicalReaction direction="left-to-right" evidence="25">
        <dbReference type="Rhea" id="RHEA:38380"/>
    </physiologicalReaction>
</comment>
<comment type="catalytic activity">
    <reaction evidence="24">
        <text>an acyl-CoA + a 1,2-diacyl-sn-glycerol = a triacyl-sn-glycerol + CoA</text>
        <dbReference type="Rhea" id="RHEA:10868"/>
        <dbReference type="ChEBI" id="CHEBI:17815"/>
        <dbReference type="ChEBI" id="CHEBI:57287"/>
        <dbReference type="ChEBI" id="CHEBI:58342"/>
        <dbReference type="ChEBI" id="CHEBI:64615"/>
        <dbReference type="EC" id="2.3.1.20"/>
    </reaction>
    <physiologicalReaction direction="left-to-right" evidence="24">
        <dbReference type="Rhea" id="RHEA:10869"/>
    </physiologicalReaction>
</comment>
<evidence type="ECO:0000256" key="30">
    <source>
        <dbReference type="SAM" id="MobiDB-lite"/>
    </source>
</evidence>
<comment type="catalytic activity">
    <reaction evidence="19">
        <text>1-O-(9Z-octadecyl)-3-(9Z-octadecenoyl)-glycerol + (9Z)-octadecenoyl-CoA = 1-O-(9Z-octadecenyl)-2,3-di-(9Z-octadecenoyl)glycerol + CoA</text>
        <dbReference type="Rhea" id="RHEA:55344"/>
        <dbReference type="ChEBI" id="CHEBI:57287"/>
        <dbReference type="ChEBI" id="CHEBI:57387"/>
        <dbReference type="ChEBI" id="CHEBI:138735"/>
        <dbReference type="ChEBI" id="CHEBI:197429"/>
    </reaction>
    <physiologicalReaction direction="left-to-right" evidence="19">
        <dbReference type="Rhea" id="RHEA:55345"/>
    </physiologicalReaction>
</comment>
<evidence type="ECO:0000256" key="5">
    <source>
        <dbReference type="ARBA" id="ARBA00001313"/>
    </source>
</evidence>
<feature type="region of interest" description="Disordered" evidence="30">
    <location>
        <begin position="215"/>
        <end position="237"/>
    </location>
</feature>
<keyword evidence="12 31" id="KW-0812">Transmembrane</keyword>
<protein>
    <recommendedName>
        <fullName evidence="29">O-acyltransferase</fullName>
    </recommendedName>
</protein>
<evidence type="ECO:0000256" key="17">
    <source>
        <dbReference type="ARBA" id="ARBA00023610"/>
    </source>
</evidence>
<feature type="transmembrane region" description="Helical" evidence="31">
    <location>
        <begin position="150"/>
        <end position="172"/>
    </location>
</feature>
<evidence type="ECO:0000256" key="15">
    <source>
        <dbReference type="ARBA" id="ARBA00023136"/>
    </source>
</evidence>
<proteinExistence type="inferred from homology"/>
<feature type="transmembrane region" description="Helical" evidence="31">
    <location>
        <begin position="434"/>
        <end position="456"/>
    </location>
</feature>
<dbReference type="GO" id="GO:0005789">
    <property type="term" value="C:endoplasmic reticulum membrane"/>
    <property type="evidence" value="ECO:0007669"/>
    <property type="project" value="UniProtKB-SubCell"/>
</dbReference>
<dbReference type="OrthoDB" id="10039049at2759"/>
<evidence type="ECO:0000256" key="10">
    <source>
        <dbReference type="ARBA" id="ARBA00009010"/>
    </source>
</evidence>
<comment type="subcellular location">
    <subcellularLocation>
        <location evidence="8 29">Endoplasmic reticulum membrane</location>
        <topology evidence="8 29">Multi-pass membrane protein</topology>
    </subcellularLocation>
</comment>
<comment type="catalytic activity">
    <reaction evidence="1">
        <text>hexadecane-1,2-diol + hexadecanoyl-CoA = 2-hydroxyhexadecyl hexadecanoate + CoA</text>
        <dbReference type="Rhea" id="RHEA:38171"/>
        <dbReference type="ChEBI" id="CHEBI:57287"/>
        <dbReference type="ChEBI" id="CHEBI:57379"/>
        <dbReference type="ChEBI" id="CHEBI:75586"/>
        <dbReference type="ChEBI" id="CHEBI:75587"/>
    </reaction>
    <physiologicalReaction direction="left-to-right" evidence="1">
        <dbReference type="Rhea" id="RHEA:38172"/>
    </physiologicalReaction>
</comment>
<dbReference type="InterPro" id="IPR027251">
    <property type="entry name" value="Diacylglycerol_acylTrfase1"/>
</dbReference>
<evidence type="ECO:0000256" key="16">
    <source>
        <dbReference type="ARBA" id="ARBA00023315"/>
    </source>
</evidence>
<evidence type="ECO:0000256" key="4">
    <source>
        <dbReference type="ARBA" id="ARBA00001118"/>
    </source>
</evidence>
<evidence type="ECO:0000256" key="31">
    <source>
        <dbReference type="SAM" id="Phobius"/>
    </source>
</evidence>
<reference evidence="32" key="1">
    <citation type="submission" date="2021-06" db="EMBL/GenBank/DDBJ databases">
        <authorList>
            <person name="Hodson N. C."/>
            <person name="Mongue J. A."/>
            <person name="Jaron S. K."/>
        </authorList>
    </citation>
    <scope>NUCLEOTIDE SEQUENCE</scope>
</reference>
<evidence type="ECO:0000256" key="1">
    <source>
        <dbReference type="ARBA" id="ARBA00000174"/>
    </source>
</evidence>
<accession>A0A8J2L0G0</accession>
<comment type="catalytic activity">
    <reaction evidence="27">
        <text>1-(9Z-octadecenoyl)-glycerol + (9Z)-octadecenoyl-CoA = 1,2-di-(9Z-octadecenoyl)-glycerol + CoA</text>
        <dbReference type="Rhea" id="RHEA:37915"/>
        <dbReference type="ChEBI" id="CHEBI:52323"/>
        <dbReference type="ChEBI" id="CHEBI:57287"/>
        <dbReference type="ChEBI" id="CHEBI:57387"/>
        <dbReference type="ChEBI" id="CHEBI:75342"/>
    </reaction>
    <physiologicalReaction direction="left-to-right" evidence="27">
        <dbReference type="Rhea" id="RHEA:37916"/>
    </physiologicalReaction>
</comment>
<evidence type="ECO:0000256" key="9">
    <source>
        <dbReference type="ARBA" id="ARBA00005175"/>
    </source>
</evidence>
<evidence type="ECO:0000256" key="20">
    <source>
        <dbReference type="ARBA" id="ARBA00047807"/>
    </source>
</evidence>
<comment type="pathway">
    <text evidence="9">Lipid metabolism; glycerolipid metabolism.</text>
</comment>
<feature type="transmembrane region" description="Helical" evidence="31">
    <location>
        <begin position="340"/>
        <end position="358"/>
    </location>
</feature>
<gene>
    <name evidence="32" type="ORF">AFUS01_LOCUS34299</name>
</gene>
<comment type="similarity">
    <text evidence="10 29">Belongs to the membrane-bound acyltransferase family. Sterol o-acyltransferase subfamily.</text>
</comment>
<dbReference type="InterPro" id="IPR004299">
    <property type="entry name" value="MBOAT_fam"/>
</dbReference>
<keyword evidence="33" id="KW-1185">Reference proteome</keyword>
<feature type="transmembrane region" description="Helical" evidence="31">
    <location>
        <begin position="117"/>
        <end position="138"/>
    </location>
</feature>
<evidence type="ECO:0000256" key="28">
    <source>
        <dbReference type="ARBA" id="ARBA00049549"/>
    </source>
</evidence>
<evidence type="ECO:0000256" key="23">
    <source>
        <dbReference type="ARBA" id="ARBA00048614"/>
    </source>
</evidence>
<dbReference type="GO" id="GO:0019432">
    <property type="term" value="P:triglyceride biosynthetic process"/>
    <property type="evidence" value="ECO:0007669"/>
    <property type="project" value="TreeGrafter"/>
</dbReference>
<dbReference type="Proteomes" id="UP000708208">
    <property type="component" value="Unassembled WGS sequence"/>
</dbReference>
<evidence type="ECO:0000256" key="25">
    <source>
        <dbReference type="ARBA" id="ARBA00048728"/>
    </source>
</evidence>
<evidence type="ECO:0000256" key="8">
    <source>
        <dbReference type="ARBA" id="ARBA00004477"/>
    </source>
</evidence>
<evidence type="ECO:0000256" key="21">
    <source>
        <dbReference type="ARBA" id="ARBA00048096"/>
    </source>
</evidence>
<evidence type="ECO:0000256" key="19">
    <source>
        <dbReference type="ARBA" id="ARBA00047609"/>
    </source>
</evidence>
<evidence type="ECO:0000256" key="13">
    <source>
        <dbReference type="ARBA" id="ARBA00022824"/>
    </source>
</evidence>
<organism evidence="32 33">
    <name type="scientific">Allacma fusca</name>
    <dbReference type="NCBI Taxonomy" id="39272"/>
    <lineage>
        <taxon>Eukaryota</taxon>
        <taxon>Metazoa</taxon>
        <taxon>Ecdysozoa</taxon>
        <taxon>Arthropoda</taxon>
        <taxon>Hexapoda</taxon>
        <taxon>Collembola</taxon>
        <taxon>Symphypleona</taxon>
        <taxon>Sminthuridae</taxon>
        <taxon>Allacma</taxon>
    </lineage>
</organism>
<feature type="transmembrane region" description="Helical" evidence="31">
    <location>
        <begin position="290"/>
        <end position="309"/>
    </location>
</feature>
<comment type="catalytic activity">
    <reaction evidence="20">
        <text>1-O-(9Z-octadecenyl)-glycerol + (9Z)-octadecenoyl-CoA = 1-O-(9Z-octadecyl)-3-(9Z-octadecenoyl)-glycerol + CoA</text>
        <dbReference type="Rhea" id="RHEA:55340"/>
        <dbReference type="ChEBI" id="CHEBI:34116"/>
        <dbReference type="ChEBI" id="CHEBI:57287"/>
        <dbReference type="ChEBI" id="CHEBI:57387"/>
        <dbReference type="ChEBI" id="CHEBI:197429"/>
    </reaction>
    <physiologicalReaction direction="left-to-right" evidence="20">
        <dbReference type="Rhea" id="RHEA:55341"/>
    </physiologicalReaction>
</comment>
<dbReference type="PIRSF" id="PIRSF500231">
    <property type="entry name" value="Oat_dag"/>
    <property type="match status" value="1"/>
</dbReference>
<dbReference type="InterPro" id="IPR014371">
    <property type="entry name" value="Oat_ACAT_DAG_ARE"/>
</dbReference>
<evidence type="ECO:0000256" key="22">
    <source>
        <dbReference type="ARBA" id="ARBA00048135"/>
    </source>
</evidence>
<keyword evidence="16 29" id="KW-0012">Acyltransferase</keyword>
<feature type="compositionally biased region" description="Polar residues" evidence="30">
    <location>
        <begin position="221"/>
        <end position="233"/>
    </location>
</feature>
<feature type="transmembrane region" description="Helical" evidence="31">
    <location>
        <begin position="468"/>
        <end position="486"/>
    </location>
</feature>
<comment type="catalytic activity">
    <reaction evidence="21">
        <text>2,3-di-(9Z)-octadecenoyl-sn-glycerol + (9Z)-octadecenoyl-CoA = 1,2,3-tri-(9Z-octadecenoyl)-glycerol + CoA</text>
        <dbReference type="Rhea" id="RHEA:38439"/>
        <dbReference type="ChEBI" id="CHEBI:53753"/>
        <dbReference type="ChEBI" id="CHEBI:57287"/>
        <dbReference type="ChEBI" id="CHEBI:57387"/>
        <dbReference type="ChEBI" id="CHEBI:75824"/>
    </reaction>
    <physiologicalReaction direction="left-to-right" evidence="21">
        <dbReference type="Rhea" id="RHEA:38440"/>
    </physiologicalReaction>
</comment>
<evidence type="ECO:0000256" key="12">
    <source>
        <dbReference type="ARBA" id="ARBA00022692"/>
    </source>
</evidence>
<feature type="transmembrane region" description="Helical" evidence="31">
    <location>
        <begin position="409"/>
        <end position="428"/>
    </location>
</feature>
<comment type="catalytic activity">
    <reaction evidence="22">
        <text>2-(9Z-octadecenoyl)-glycerol + (9Z)-octadecenoyl-CoA = 1,2-di-(9Z-octadecenoyl)-sn-glycerol + CoA</text>
        <dbReference type="Rhea" id="RHEA:37911"/>
        <dbReference type="ChEBI" id="CHEBI:52333"/>
        <dbReference type="ChEBI" id="CHEBI:57287"/>
        <dbReference type="ChEBI" id="CHEBI:57387"/>
        <dbReference type="ChEBI" id="CHEBI:73990"/>
    </reaction>
    <physiologicalReaction direction="left-to-right" evidence="22">
        <dbReference type="Rhea" id="RHEA:37912"/>
    </physiologicalReaction>
</comment>